<dbReference type="PANTHER" id="PTHR43811">
    <property type="entry name" value="FKBP-TYPE PEPTIDYL-PROLYL CIS-TRANS ISOMERASE FKPA"/>
    <property type="match status" value="1"/>
</dbReference>
<dbReference type="AlphaFoldDB" id="A0A212TR98"/>
<dbReference type="EC" id="5.2.1.8" evidence="6"/>
<keyword evidence="3 5" id="KW-0697">Rotamase</keyword>
<evidence type="ECO:0000256" key="2">
    <source>
        <dbReference type="ARBA" id="ARBA00006577"/>
    </source>
</evidence>
<dbReference type="SUPFAM" id="SSF54534">
    <property type="entry name" value="FKBP-like"/>
    <property type="match status" value="1"/>
</dbReference>
<evidence type="ECO:0000313" key="10">
    <source>
        <dbReference type="Proteomes" id="UP000198131"/>
    </source>
</evidence>
<keyword evidence="4 5" id="KW-0413">Isomerase</keyword>
<comment type="similarity">
    <text evidence="2 6">Belongs to the FKBP-type PPIase family.</text>
</comment>
<gene>
    <name evidence="9" type="ORF">SAMN06265337_2369</name>
</gene>
<dbReference type="InterPro" id="IPR001179">
    <property type="entry name" value="PPIase_FKBP_dom"/>
</dbReference>
<proteinExistence type="inferred from homology"/>
<dbReference type="EMBL" id="FYEW01000001">
    <property type="protein sequence ID" value="SNC68547.1"/>
    <property type="molecule type" value="Genomic_DNA"/>
</dbReference>
<dbReference type="Gene3D" id="3.10.50.40">
    <property type="match status" value="1"/>
</dbReference>
<reference evidence="10" key="1">
    <citation type="submission" date="2017-06" db="EMBL/GenBank/DDBJ databases">
        <authorList>
            <person name="Varghese N."/>
            <person name="Submissions S."/>
        </authorList>
    </citation>
    <scope>NUCLEOTIDE SEQUENCE [LARGE SCALE GENOMIC DNA]</scope>
    <source>
        <strain evidence="10">DSM 11116</strain>
    </source>
</reference>
<feature type="chain" id="PRO_5011967814" description="Peptidyl-prolyl cis-trans isomerase" evidence="7">
    <location>
        <begin position="30"/>
        <end position="195"/>
    </location>
</feature>
<keyword evidence="7" id="KW-0732">Signal</keyword>
<feature type="domain" description="PPIase FKBP-type" evidence="8">
    <location>
        <begin position="101"/>
        <end position="195"/>
    </location>
</feature>
<evidence type="ECO:0000256" key="4">
    <source>
        <dbReference type="ARBA" id="ARBA00023235"/>
    </source>
</evidence>
<dbReference type="Pfam" id="PF00254">
    <property type="entry name" value="FKBP_C"/>
    <property type="match status" value="1"/>
</dbReference>
<feature type="signal peptide" evidence="7">
    <location>
        <begin position="1"/>
        <end position="29"/>
    </location>
</feature>
<keyword evidence="10" id="KW-1185">Reference proteome</keyword>
<evidence type="ECO:0000256" key="7">
    <source>
        <dbReference type="SAM" id="SignalP"/>
    </source>
</evidence>
<evidence type="ECO:0000256" key="1">
    <source>
        <dbReference type="ARBA" id="ARBA00000971"/>
    </source>
</evidence>
<comment type="catalytic activity">
    <reaction evidence="1 5 6">
        <text>[protein]-peptidylproline (omega=180) = [protein]-peptidylproline (omega=0)</text>
        <dbReference type="Rhea" id="RHEA:16237"/>
        <dbReference type="Rhea" id="RHEA-COMP:10747"/>
        <dbReference type="Rhea" id="RHEA-COMP:10748"/>
        <dbReference type="ChEBI" id="CHEBI:83833"/>
        <dbReference type="ChEBI" id="CHEBI:83834"/>
        <dbReference type="EC" id="5.2.1.8"/>
    </reaction>
</comment>
<evidence type="ECO:0000256" key="3">
    <source>
        <dbReference type="ARBA" id="ARBA00023110"/>
    </source>
</evidence>
<dbReference type="GO" id="GO:0003755">
    <property type="term" value="F:peptidyl-prolyl cis-trans isomerase activity"/>
    <property type="evidence" value="ECO:0007669"/>
    <property type="project" value="UniProtKB-UniRule"/>
</dbReference>
<protein>
    <recommendedName>
        <fullName evidence="6">Peptidyl-prolyl cis-trans isomerase</fullName>
        <ecNumber evidence="6">5.2.1.8</ecNumber>
    </recommendedName>
</protein>
<dbReference type="OrthoDB" id="9814548at2"/>
<dbReference type="RefSeq" id="WP_088843576.1">
    <property type="nucleotide sequence ID" value="NZ_FYEW01000001.1"/>
</dbReference>
<dbReference type="Proteomes" id="UP000198131">
    <property type="component" value="Unassembled WGS sequence"/>
</dbReference>
<evidence type="ECO:0000256" key="5">
    <source>
        <dbReference type="PROSITE-ProRule" id="PRU00277"/>
    </source>
</evidence>
<organism evidence="9 10">
    <name type="scientific">Hymenobacter gelipurpurascens</name>
    <dbReference type="NCBI Taxonomy" id="89968"/>
    <lineage>
        <taxon>Bacteria</taxon>
        <taxon>Pseudomonadati</taxon>
        <taxon>Bacteroidota</taxon>
        <taxon>Cytophagia</taxon>
        <taxon>Cytophagales</taxon>
        <taxon>Hymenobacteraceae</taxon>
        <taxon>Hymenobacter</taxon>
    </lineage>
</organism>
<dbReference type="InterPro" id="IPR046357">
    <property type="entry name" value="PPIase_dom_sf"/>
</dbReference>
<dbReference type="PANTHER" id="PTHR43811:SF19">
    <property type="entry name" value="39 KDA FK506-BINDING NUCLEAR PROTEIN"/>
    <property type="match status" value="1"/>
</dbReference>
<name>A0A212TR98_9BACT</name>
<evidence type="ECO:0000313" key="9">
    <source>
        <dbReference type="EMBL" id="SNC68547.1"/>
    </source>
</evidence>
<evidence type="ECO:0000259" key="8">
    <source>
        <dbReference type="PROSITE" id="PS50059"/>
    </source>
</evidence>
<accession>A0A212TR98</accession>
<dbReference type="PROSITE" id="PS50059">
    <property type="entry name" value="FKBP_PPIASE"/>
    <property type="match status" value="1"/>
</dbReference>
<sequence>MHNVFSLARPTLLLRLAALLLVSTPILSACDSKGTLAEQQQKIIDNQKVTDDATIQAYLKRHNYTSADYTRTTSGLYLISLKDGPTTPVPSGATDNKIKAGQKVTINYVGKFIGEANDGQIFDNSSTNRTACGCLSLTAGAGSVIAGWEEALLLMRQGDRRLLLVPSYLAYGQGASSGIPANTPLLFDMEVLTVK</sequence>
<evidence type="ECO:0000256" key="6">
    <source>
        <dbReference type="RuleBase" id="RU003915"/>
    </source>
</evidence>